<reference evidence="1 2" key="1">
    <citation type="submission" date="2019-09" db="EMBL/GenBank/DDBJ databases">
        <title>Ecophysiology of the spiral-shaped methanotroph Methylospira mobilis as revealed by the complete genome sequence.</title>
        <authorList>
            <person name="Oshkin I.Y."/>
            <person name="Dedysh S.N."/>
            <person name="Miroshnikov K."/>
            <person name="Danilova O.V."/>
            <person name="Hakobyan A."/>
            <person name="Liesack W."/>
        </authorList>
    </citation>
    <scope>NUCLEOTIDE SEQUENCE [LARGE SCALE GENOMIC DNA]</scope>
    <source>
        <strain evidence="1 2">Shm1</strain>
    </source>
</reference>
<dbReference type="InParanoid" id="A0A5Q0BDT4"/>
<protein>
    <submittedName>
        <fullName evidence="1">DUF721 domain-containing protein</fullName>
    </submittedName>
</protein>
<sequence length="155" mass="16853">MSQKLKNRNNAAASVLSLSGHSKLLLRMAKHRELLSLIKAALPSSVDAHCLDCSINDKGGLLVYCENAAWAFNLRFYAENILSGVRAQGERVNSVRFRIVAPSMTQPGRKSRRPDFNRNSAAEALGVVASTMAQHKLGLSLHRLALTLLSTKNAG</sequence>
<dbReference type="EMBL" id="CP044205">
    <property type="protein sequence ID" value="QFY42043.1"/>
    <property type="molecule type" value="Genomic_DNA"/>
</dbReference>
<dbReference type="InterPro" id="IPR007922">
    <property type="entry name" value="DciA-like"/>
</dbReference>
<dbReference type="OrthoDB" id="5573878at2"/>
<organism evidence="1 2">
    <name type="scientific">Candidatus Methylospira mobilis</name>
    <dbReference type="NCBI Taxonomy" id="1808979"/>
    <lineage>
        <taxon>Bacteria</taxon>
        <taxon>Pseudomonadati</taxon>
        <taxon>Pseudomonadota</taxon>
        <taxon>Gammaproteobacteria</taxon>
        <taxon>Methylococcales</taxon>
        <taxon>Methylococcaceae</taxon>
        <taxon>Candidatus Methylospira</taxon>
    </lineage>
</organism>
<dbReference type="Proteomes" id="UP000325755">
    <property type="component" value="Chromosome"/>
</dbReference>
<dbReference type="AlphaFoldDB" id="A0A5Q0BDT4"/>
<accession>A0A5Q0BDT4</accession>
<proteinExistence type="predicted"/>
<dbReference type="KEGG" id="mmob:F6R98_04885"/>
<dbReference type="RefSeq" id="WP_153248028.1">
    <property type="nucleotide sequence ID" value="NZ_CP044205.1"/>
</dbReference>
<gene>
    <name evidence="1" type="ORF">F6R98_04885</name>
</gene>
<evidence type="ECO:0000313" key="2">
    <source>
        <dbReference type="Proteomes" id="UP000325755"/>
    </source>
</evidence>
<dbReference type="Pfam" id="PF05258">
    <property type="entry name" value="DciA"/>
    <property type="match status" value="1"/>
</dbReference>
<keyword evidence="2" id="KW-1185">Reference proteome</keyword>
<name>A0A5Q0BDT4_9GAMM</name>
<evidence type="ECO:0000313" key="1">
    <source>
        <dbReference type="EMBL" id="QFY42043.1"/>
    </source>
</evidence>